<proteinExistence type="predicted"/>
<dbReference type="EMBL" id="JAWDJR010000019">
    <property type="protein sequence ID" value="KAK9957105.1"/>
    <property type="molecule type" value="Genomic_DNA"/>
</dbReference>
<evidence type="ECO:0000256" key="1">
    <source>
        <dbReference type="SAM" id="MobiDB-lite"/>
    </source>
</evidence>
<evidence type="ECO:0000313" key="3">
    <source>
        <dbReference type="Proteomes" id="UP001479290"/>
    </source>
</evidence>
<dbReference type="Proteomes" id="UP001479290">
    <property type="component" value="Unassembled WGS sequence"/>
</dbReference>
<comment type="caution">
    <text evidence="2">The sequence shown here is derived from an EMBL/GenBank/DDBJ whole genome shotgun (WGS) entry which is preliminary data.</text>
</comment>
<feature type="region of interest" description="Disordered" evidence="1">
    <location>
        <begin position="82"/>
        <end position="111"/>
    </location>
</feature>
<dbReference type="AlphaFoldDB" id="A0AAW1Z6Y0"/>
<feature type="compositionally biased region" description="Basic and acidic residues" evidence="1">
    <location>
        <begin position="98"/>
        <end position="111"/>
    </location>
</feature>
<protein>
    <submittedName>
        <fullName evidence="2">Uncharacterized protein</fullName>
    </submittedName>
</protein>
<name>A0AAW1Z6Y0_CULAL</name>
<gene>
    <name evidence="2" type="ORF">ABG768_011375</name>
</gene>
<organism evidence="2 3">
    <name type="scientific">Culter alburnus</name>
    <name type="common">Topmouth culter</name>
    <dbReference type="NCBI Taxonomy" id="194366"/>
    <lineage>
        <taxon>Eukaryota</taxon>
        <taxon>Metazoa</taxon>
        <taxon>Chordata</taxon>
        <taxon>Craniata</taxon>
        <taxon>Vertebrata</taxon>
        <taxon>Euteleostomi</taxon>
        <taxon>Actinopterygii</taxon>
        <taxon>Neopterygii</taxon>
        <taxon>Teleostei</taxon>
        <taxon>Ostariophysi</taxon>
        <taxon>Cypriniformes</taxon>
        <taxon>Xenocyprididae</taxon>
        <taxon>Xenocypridinae</taxon>
        <taxon>Culter</taxon>
    </lineage>
</organism>
<keyword evidence="3" id="KW-1185">Reference proteome</keyword>
<evidence type="ECO:0000313" key="2">
    <source>
        <dbReference type="EMBL" id="KAK9957105.1"/>
    </source>
</evidence>
<reference evidence="2 3" key="1">
    <citation type="submission" date="2024-05" db="EMBL/GenBank/DDBJ databases">
        <title>A high-quality chromosomal-level genome assembly of Topmouth culter (Culter alburnus).</title>
        <authorList>
            <person name="Zhao H."/>
        </authorList>
    </citation>
    <scope>NUCLEOTIDE SEQUENCE [LARGE SCALE GENOMIC DNA]</scope>
    <source>
        <strain evidence="2">CATC2023</strain>
        <tissue evidence="2">Muscle</tissue>
    </source>
</reference>
<accession>A0AAW1Z6Y0</accession>
<sequence length="111" mass="12089">MACFIKADHLTDTSPKAMAKMVIKDKLLPPTEIYVGREADAISAKTAPDFPRSGIKGICHHWALPAAKVAFREPSLAITVCPGPRSKRPLTGWDPPEEADHHAATPHSNRE</sequence>